<gene>
    <name evidence="11" type="ORF">NDU88_004602</name>
</gene>
<comment type="similarity">
    <text evidence="2">Belongs to the UDP-glycosyltransferase family.</text>
</comment>
<keyword evidence="7 10" id="KW-0732">Signal</keyword>
<evidence type="ECO:0000313" key="11">
    <source>
        <dbReference type="EMBL" id="KAJ1187834.1"/>
    </source>
</evidence>
<dbReference type="GO" id="GO:0015020">
    <property type="term" value="F:glucuronosyltransferase activity"/>
    <property type="evidence" value="ECO:0007669"/>
    <property type="project" value="UniProtKB-EC"/>
</dbReference>
<accession>A0AAV7UFU1</accession>
<dbReference type="EC" id="2.4.1.17" evidence="3"/>
<evidence type="ECO:0000256" key="3">
    <source>
        <dbReference type="ARBA" id="ARBA00012544"/>
    </source>
</evidence>
<protein>
    <recommendedName>
        <fullName evidence="3">glucuronosyltransferase</fullName>
        <ecNumber evidence="3">2.4.1.17</ecNumber>
    </recommendedName>
</protein>
<keyword evidence="6" id="KW-0812">Transmembrane</keyword>
<keyword evidence="5" id="KW-0808">Transferase</keyword>
<name>A0AAV7UFU1_PLEWA</name>
<dbReference type="GO" id="GO:0016020">
    <property type="term" value="C:membrane"/>
    <property type="evidence" value="ECO:0007669"/>
    <property type="project" value="UniProtKB-SubCell"/>
</dbReference>
<organism evidence="11 12">
    <name type="scientific">Pleurodeles waltl</name>
    <name type="common">Iberian ribbed newt</name>
    <dbReference type="NCBI Taxonomy" id="8319"/>
    <lineage>
        <taxon>Eukaryota</taxon>
        <taxon>Metazoa</taxon>
        <taxon>Chordata</taxon>
        <taxon>Craniata</taxon>
        <taxon>Vertebrata</taxon>
        <taxon>Euteleostomi</taxon>
        <taxon>Amphibia</taxon>
        <taxon>Batrachia</taxon>
        <taxon>Caudata</taxon>
        <taxon>Salamandroidea</taxon>
        <taxon>Salamandridae</taxon>
        <taxon>Pleurodelinae</taxon>
        <taxon>Pleurodeles</taxon>
    </lineage>
</organism>
<evidence type="ECO:0000256" key="5">
    <source>
        <dbReference type="ARBA" id="ARBA00022679"/>
    </source>
</evidence>
<dbReference type="InterPro" id="IPR002213">
    <property type="entry name" value="UDP_glucos_trans"/>
</dbReference>
<keyword evidence="8" id="KW-0472">Membrane</keyword>
<dbReference type="EMBL" id="JANPWB010000005">
    <property type="protein sequence ID" value="KAJ1187834.1"/>
    <property type="molecule type" value="Genomic_DNA"/>
</dbReference>
<dbReference type="SUPFAM" id="SSF53756">
    <property type="entry name" value="UDP-Glycosyltransferase/glycogen phosphorylase"/>
    <property type="match status" value="2"/>
</dbReference>
<keyword evidence="12" id="KW-1185">Reference proteome</keyword>
<evidence type="ECO:0000256" key="2">
    <source>
        <dbReference type="ARBA" id="ARBA00009995"/>
    </source>
</evidence>
<dbReference type="InterPro" id="IPR050271">
    <property type="entry name" value="UDP-glycosyltransferase"/>
</dbReference>
<dbReference type="Gene3D" id="3.40.50.2000">
    <property type="entry name" value="Glycogen Phosphorylase B"/>
    <property type="match status" value="2"/>
</dbReference>
<proteinExistence type="inferred from homology"/>
<evidence type="ECO:0000256" key="9">
    <source>
        <dbReference type="ARBA" id="ARBA00023180"/>
    </source>
</evidence>
<keyword evidence="8" id="KW-1133">Transmembrane helix</keyword>
<keyword evidence="4" id="KW-0328">Glycosyltransferase</keyword>
<dbReference type="AlphaFoldDB" id="A0AAV7UFU1"/>
<dbReference type="PANTHER" id="PTHR48043">
    <property type="entry name" value="EG:EG0003.4 PROTEIN-RELATED"/>
    <property type="match status" value="1"/>
</dbReference>
<feature type="signal peptide" evidence="10">
    <location>
        <begin position="1"/>
        <end position="19"/>
    </location>
</feature>
<dbReference type="FunFam" id="3.40.50.2000:FF:000066">
    <property type="entry name" value="UDP-glucuronosyltransferase 1-1"/>
    <property type="match status" value="2"/>
</dbReference>
<keyword evidence="9" id="KW-0325">Glycoprotein</keyword>
<comment type="caution">
    <text evidence="11">The sequence shown here is derived from an EMBL/GenBank/DDBJ whole genome shotgun (WGS) entry which is preliminary data.</text>
</comment>
<sequence>MTPQGPLLLLLFYWSTAEGGKLLVVPQDGSHWLSTKAISEELGQRGNEIMVIAPEINLLIQPSKHYTLKTYPVPYTKEQLNVRYKVLGTFNFEEQSLMEQFLAGAKEYNMLMYHVNLMFHSCVSLMQNEGMIRFLEESHFDALLTDPALPCGVILADRLKLPLVQVFRGYPCSLEHKASYSPSPPSYVPICYTSHSDHMNFEERVRNFIASYLQYLVLRSFYGEYERLAEEVLHKEVYIMELIGRASIWLVRYDFVFEHPRPVMPNMVFIGGLNCKQGKKINEVGQRMKMLAGDELGAKASYGLFLLQLLAVWGLASCGQLLVVPQDGSQLLSLRPLVEKLGQRGHDVVLLLPEKEGPPDLLGHCIVKTYPAPYVPENPSRHAKLFEYQSIADQVLSRILTTVFEELEHTTSVLFAACNNLLHDRSLLEFLHQTQFDAVLTDPFFPCGPILAELLSLPAIYFVPRLPCGLDTAATHSPSPASYVPRAWTSRPDRMTFVQRLENLIESPLETLVCRRLSREYEHLASEFLQRHVRMLELLSRAAVWLLRYDFVLDYPRPVMPNMAFVGGSSCADRRPLPQVRHHAYVCLHVLKAVL</sequence>
<evidence type="ECO:0000256" key="10">
    <source>
        <dbReference type="SAM" id="SignalP"/>
    </source>
</evidence>
<dbReference type="Pfam" id="PF00201">
    <property type="entry name" value="UDPGT"/>
    <property type="match status" value="2"/>
</dbReference>
<dbReference type="PANTHER" id="PTHR48043:SF161">
    <property type="entry name" value="UDP GLUCURONOSYLTRANSFERASE FAMILY 1 MEMBER A1"/>
    <property type="match status" value="1"/>
</dbReference>
<evidence type="ECO:0000256" key="7">
    <source>
        <dbReference type="ARBA" id="ARBA00022729"/>
    </source>
</evidence>
<evidence type="ECO:0000256" key="1">
    <source>
        <dbReference type="ARBA" id="ARBA00004167"/>
    </source>
</evidence>
<evidence type="ECO:0000256" key="8">
    <source>
        <dbReference type="ARBA" id="ARBA00022989"/>
    </source>
</evidence>
<comment type="subcellular location">
    <subcellularLocation>
        <location evidence="1">Membrane</location>
        <topology evidence="1">Single-pass membrane protein</topology>
    </subcellularLocation>
</comment>
<evidence type="ECO:0000256" key="4">
    <source>
        <dbReference type="ARBA" id="ARBA00022676"/>
    </source>
</evidence>
<evidence type="ECO:0000256" key="6">
    <source>
        <dbReference type="ARBA" id="ARBA00022692"/>
    </source>
</evidence>
<dbReference type="Proteomes" id="UP001066276">
    <property type="component" value="Chromosome 3_1"/>
</dbReference>
<feature type="chain" id="PRO_5043933508" description="glucuronosyltransferase" evidence="10">
    <location>
        <begin position="20"/>
        <end position="595"/>
    </location>
</feature>
<reference evidence="11" key="1">
    <citation type="journal article" date="2022" name="bioRxiv">
        <title>Sequencing and chromosome-scale assembly of the giantPleurodeles waltlgenome.</title>
        <authorList>
            <person name="Brown T."/>
            <person name="Elewa A."/>
            <person name="Iarovenko S."/>
            <person name="Subramanian E."/>
            <person name="Araus A.J."/>
            <person name="Petzold A."/>
            <person name="Susuki M."/>
            <person name="Suzuki K.-i.T."/>
            <person name="Hayashi T."/>
            <person name="Toyoda A."/>
            <person name="Oliveira C."/>
            <person name="Osipova E."/>
            <person name="Leigh N.D."/>
            <person name="Simon A."/>
            <person name="Yun M.H."/>
        </authorList>
    </citation>
    <scope>NUCLEOTIDE SEQUENCE</scope>
    <source>
        <strain evidence="11">20211129_DDA</strain>
        <tissue evidence="11">Liver</tissue>
    </source>
</reference>
<evidence type="ECO:0000313" key="12">
    <source>
        <dbReference type="Proteomes" id="UP001066276"/>
    </source>
</evidence>